<evidence type="ECO:0000256" key="5">
    <source>
        <dbReference type="ARBA" id="ARBA00022771"/>
    </source>
</evidence>
<accession>A0AAV6LNY5</accession>
<keyword evidence="7" id="KW-0862">Zinc</keyword>
<dbReference type="EMBL" id="JACTNZ010000001">
    <property type="protein sequence ID" value="KAG5566443.1"/>
    <property type="molecule type" value="Genomic_DNA"/>
</dbReference>
<dbReference type="Proteomes" id="UP000823749">
    <property type="component" value="Chromosome 1"/>
</dbReference>
<feature type="compositionally biased region" description="Low complexity" evidence="9">
    <location>
        <begin position="366"/>
        <end position="376"/>
    </location>
</feature>
<dbReference type="PROSITE" id="PS50089">
    <property type="entry name" value="ZF_RING_2"/>
    <property type="match status" value="1"/>
</dbReference>
<dbReference type="Pfam" id="PF13639">
    <property type="entry name" value="zf-RING_2"/>
    <property type="match status" value="1"/>
</dbReference>
<comment type="catalytic activity">
    <reaction evidence="1">
        <text>S-ubiquitinyl-[E2 ubiquitin-conjugating enzyme]-L-cysteine + [acceptor protein]-L-lysine = [E2 ubiquitin-conjugating enzyme]-L-cysteine + N(6)-ubiquitinyl-[acceptor protein]-L-lysine.</text>
        <dbReference type="EC" id="2.3.2.27"/>
    </reaction>
</comment>
<dbReference type="GO" id="GO:0008270">
    <property type="term" value="F:zinc ion binding"/>
    <property type="evidence" value="ECO:0007669"/>
    <property type="project" value="UniProtKB-KW"/>
</dbReference>
<evidence type="ECO:0000259" key="10">
    <source>
        <dbReference type="PROSITE" id="PS50089"/>
    </source>
</evidence>
<evidence type="ECO:0000256" key="6">
    <source>
        <dbReference type="ARBA" id="ARBA00022786"/>
    </source>
</evidence>
<evidence type="ECO:0000256" key="9">
    <source>
        <dbReference type="SAM" id="MobiDB-lite"/>
    </source>
</evidence>
<proteinExistence type="predicted"/>
<evidence type="ECO:0000256" key="4">
    <source>
        <dbReference type="ARBA" id="ARBA00022723"/>
    </source>
</evidence>
<comment type="caution">
    <text evidence="11">The sequence shown here is derived from an EMBL/GenBank/DDBJ whole genome shotgun (WGS) entry which is preliminary data.</text>
</comment>
<dbReference type="EC" id="2.3.2.27" evidence="2"/>
<keyword evidence="4" id="KW-0479">Metal-binding</keyword>
<keyword evidence="12" id="KW-1185">Reference proteome</keyword>
<dbReference type="FunFam" id="3.30.40.10:FF:000746">
    <property type="entry name" value="E3 ubiquitin-protein ligase RHF2A"/>
    <property type="match status" value="1"/>
</dbReference>
<evidence type="ECO:0000256" key="2">
    <source>
        <dbReference type="ARBA" id="ARBA00012483"/>
    </source>
</evidence>
<dbReference type="AlphaFoldDB" id="A0AAV6LNY5"/>
<evidence type="ECO:0000256" key="7">
    <source>
        <dbReference type="ARBA" id="ARBA00022833"/>
    </source>
</evidence>
<dbReference type="GO" id="GO:0061630">
    <property type="term" value="F:ubiquitin protein ligase activity"/>
    <property type="evidence" value="ECO:0007669"/>
    <property type="project" value="UniProtKB-EC"/>
</dbReference>
<dbReference type="SMART" id="SM00184">
    <property type="entry name" value="RING"/>
    <property type="match status" value="1"/>
</dbReference>
<keyword evidence="3" id="KW-0808">Transferase</keyword>
<evidence type="ECO:0000313" key="12">
    <source>
        <dbReference type="Proteomes" id="UP000823749"/>
    </source>
</evidence>
<dbReference type="SUPFAM" id="SSF57850">
    <property type="entry name" value="RING/U-box"/>
    <property type="match status" value="1"/>
</dbReference>
<evidence type="ECO:0000256" key="8">
    <source>
        <dbReference type="PROSITE-ProRule" id="PRU00175"/>
    </source>
</evidence>
<protein>
    <recommendedName>
        <fullName evidence="2">RING-type E3 ubiquitin transferase</fullName>
        <ecNumber evidence="2">2.3.2.27</ecNumber>
    </recommendedName>
</protein>
<organism evidence="11 12">
    <name type="scientific">Rhododendron griersonianum</name>
    <dbReference type="NCBI Taxonomy" id="479676"/>
    <lineage>
        <taxon>Eukaryota</taxon>
        <taxon>Viridiplantae</taxon>
        <taxon>Streptophyta</taxon>
        <taxon>Embryophyta</taxon>
        <taxon>Tracheophyta</taxon>
        <taxon>Spermatophyta</taxon>
        <taxon>Magnoliopsida</taxon>
        <taxon>eudicotyledons</taxon>
        <taxon>Gunneridae</taxon>
        <taxon>Pentapetalae</taxon>
        <taxon>asterids</taxon>
        <taxon>Ericales</taxon>
        <taxon>Ericaceae</taxon>
        <taxon>Ericoideae</taxon>
        <taxon>Rhodoreae</taxon>
        <taxon>Rhododendron</taxon>
    </lineage>
</organism>
<name>A0AAV6LNY5_9ERIC</name>
<feature type="domain" description="RING-type" evidence="10">
    <location>
        <begin position="35"/>
        <end position="75"/>
    </location>
</feature>
<keyword evidence="5 8" id="KW-0863">Zinc-finger</keyword>
<dbReference type="PANTHER" id="PTHR46463:SF78">
    <property type="entry name" value="RING-TYPE DOMAIN-CONTAINING PROTEIN"/>
    <property type="match status" value="1"/>
</dbReference>
<dbReference type="PANTHER" id="PTHR46463">
    <property type="entry name" value="ZINC FINGER, RING/FYVE/PHD-TYPE"/>
    <property type="match status" value="1"/>
</dbReference>
<dbReference type="Gene3D" id="3.30.40.10">
    <property type="entry name" value="Zinc/RING finger domain, C3HC4 (zinc finger)"/>
    <property type="match status" value="1"/>
</dbReference>
<feature type="compositionally biased region" description="Polar residues" evidence="9">
    <location>
        <begin position="377"/>
        <end position="389"/>
    </location>
</feature>
<evidence type="ECO:0000256" key="3">
    <source>
        <dbReference type="ARBA" id="ARBA00022679"/>
    </source>
</evidence>
<sequence>MEVEKMEEGVKSGNHLTSAAAFVEGGIQEACDDACSICLEAFCESEPSTVTCCKHEFHLQCILEWCQRSSQCPMCWQPISLKDPSSQELLDAIEQEKSFRANARRNTTIFHHPTLGNFELQHLPVGGTDAELEERIIQHLAAAAAMGRTRHIARREGQRNRSSAQGRPHYLVFSTHPNGPPVASVSSSPTQSIESDSASSAAVAEPTSLITVGEDSTQIVPPRSSQADQIYASASRSSVLASNHHGTSSHNQYLPFLTLSLFIFSVDYIHRRCFFLAQGKSPTDSHDRAGPSEFQSISESLKSRFNAMSMRYKESITKSTRGWKEKLFSRNTNMTDIGSEVKGEGNSGISTVSGMMERLETRDNSRTNTDSGSSSSQEANTADESTSLHDVSVPDPVNQQILVTDCNNVVNEGTQTSCATGSAAN</sequence>
<evidence type="ECO:0000313" key="11">
    <source>
        <dbReference type="EMBL" id="KAG5566445.1"/>
    </source>
</evidence>
<gene>
    <name evidence="11" type="ORF">RHGRI_002123</name>
</gene>
<evidence type="ECO:0000256" key="1">
    <source>
        <dbReference type="ARBA" id="ARBA00000900"/>
    </source>
</evidence>
<feature type="compositionally biased region" description="Polar residues" evidence="9">
    <location>
        <begin position="184"/>
        <end position="194"/>
    </location>
</feature>
<dbReference type="InterPro" id="IPR013083">
    <property type="entry name" value="Znf_RING/FYVE/PHD"/>
</dbReference>
<feature type="region of interest" description="Disordered" evidence="9">
    <location>
        <begin position="361"/>
        <end position="395"/>
    </location>
</feature>
<dbReference type="InterPro" id="IPR001841">
    <property type="entry name" value="Znf_RING"/>
</dbReference>
<reference evidence="11" key="1">
    <citation type="submission" date="2020-08" db="EMBL/GenBank/DDBJ databases">
        <title>Plant Genome Project.</title>
        <authorList>
            <person name="Zhang R.-G."/>
        </authorList>
    </citation>
    <scope>NUCLEOTIDE SEQUENCE</scope>
    <source>
        <strain evidence="11">WSP0</strain>
        <tissue evidence="11">Leaf</tissue>
    </source>
</reference>
<dbReference type="EMBL" id="JACTNZ010000001">
    <property type="protein sequence ID" value="KAG5566445.1"/>
    <property type="molecule type" value="Genomic_DNA"/>
</dbReference>
<keyword evidence="6" id="KW-0833">Ubl conjugation pathway</keyword>
<feature type="region of interest" description="Disordered" evidence="9">
    <location>
        <begin position="148"/>
        <end position="201"/>
    </location>
</feature>